<dbReference type="KEGG" id="kim:G3T16_02445"/>
<reference evidence="4 5" key="1">
    <citation type="submission" date="2020-02" db="EMBL/GenBank/DDBJ databases">
        <title>Genome sequencing for Kineobactrum sp. M2.</title>
        <authorList>
            <person name="Park S.-J."/>
        </authorList>
    </citation>
    <scope>NUCLEOTIDE SEQUENCE [LARGE SCALE GENOMIC DNA]</scope>
    <source>
        <strain evidence="4 5">M2</strain>
    </source>
</reference>
<protein>
    <submittedName>
        <fullName evidence="4">NADH oxidase</fullName>
    </submittedName>
</protein>
<dbReference type="PANTHER" id="PTHR48106:SF18">
    <property type="entry name" value="QUINONE OXIDOREDUCTASE PIG3"/>
    <property type="match status" value="1"/>
</dbReference>
<organism evidence="4 5">
    <name type="scientific">Kineobactrum salinum</name>
    <dbReference type="NCBI Taxonomy" id="2708301"/>
    <lineage>
        <taxon>Bacteria</taxon>
        <taxon>Pseudomonadati</taxon>
        <taxon>Pseudomonadota</taxon>
        <taxon>Gammaproteobacteria</taxon>
        <taxon>Cellvibrionales</taxon>
        <taxon>Halieaceae</taxon>
        <taxon>Kineobactrum</taxon>
    </lineage>
</organism>
<evidence type="ECO:0000313" key="5">
    <source>
        <dbReference type="Proteomes" id="UP000477680"/>
    </source>
</evidence>
<dbReference type="GO" id="GO:0070402">
    <property type="term" value="F:NADPH binding"/>
    <property type="evidence" value="ECO:0007669"/>
    <property type="project" value="TreeGrafter"/>
</dbReference>
<dbReference type="InterPro" id="IPR020843">
    <property type="entry name" value="ER"/>
</dbReference>
<dbReference type="Gene3D" id="3.40.50.720">
    <property type="entry name" value="NAD(P)-binding Rossmann-like Domain"/>
    <property type="match status" value="1"/>
</dbReference>
<keyword evidence="1" id="KW-0521">NADP</keyword>
<keyword evidence="2" id="KW-0560">Oxidoreductase</keyword>
<evidence type="ECO:0000256" key="1">
    <source>
        <dbReference type="ARBA" id="ARBA00022857"/>
    </source>
</evidence>
<dbReference type="InterPro" id="IPR011032">
    <property type="entry name" value="GroES-like_sf"/>
</dbReference>
<dbReference type="EMBL" id="CP048711">
    <property type="protein sequence ID" value="QIB64427.1"/>
    <property type="molecule type" value="Genomic_DNA"/>
</dbReference>
<dbReference type="Proteomes" id="UP000477680">
    <property type="component" value="Chromosome"/>
</dbReference>
<evidence type="ECO:0000259" key="3">
    <source>
        <dbReference type="SMART" id="SM00829"/>
    </source>
</evidence>
<dbReference type="PANTHER" id="PTHR48106">
    <property type="entry name" value="QUINONE OXIDOREDUCTASE PIG3-RELATED"/>
    <property type="match status" value="1"/>
</dbReference>
<dbReference type="Gene3D" id="3.90.180.10">
    <property type="entry name" value="Medium-chain alcohol dehydrogenases, catalytic domain"/>
    <property type="match status" value="1"/>
</dbReference>
<dbReference type="SMART" id="SM00829">
    <property type="entry name" value="PKS_ER"/>
    <property type="match status" value="1"/>
</dbReference>
<name>A0A6C0U0C5_9GAMM</name>
<dbReference type="GO" id="GO:0016651">
    <property type="term" value="F:oxidoreductase activity, acting on NAD(P)H"/>
    <property type="evidence" value="ECO:0007669"/>
    <property type="project" value="TreeGrafter"/>
</dbReference>
<dbReference type="SUPFAM" id="SSF50129">
    <property type="entry name" value="GroES-like"/>
    <property type="match status" value="1"/>
</dbReference>
<evidence type="ECO:0000313" key="4">
    <source>
        <dbReference type="EMBL" id="QIB64427.1"/>
    </source>
</evidence>
<dbReference type="AlphaFoldDB" id="A0A6C0U0C5"/>
<sequence length="375" mass="40052">MAETGLQLRTRISDDNTLSVWLEEVPVPQPGPDEVLVEVGAAPINPSDLFLLFGPADMSRARTSGSAARPVLSADIPPQAMASVQARLGQALPAGNEGAGKVIAAGDSAAAQALLGKTVGVFGGEMFAQYRCVNVHTCLELNEETSAEEGASCFVNPMTALCMVETLKVEGHTALVHTAAASNLGQMLNRLCQRDTIPLVNIVRKPEQETLLRDQGASHVVNSEADDFKPQLQAALSETGATLAFDAIGGGKLASHILTAMEAAAASEMSEYNRYGSTTHKQLYIYGVLDPGPTLLSRNFGFAWGMGGWLLPIFLQKIGMQRGAELRARVADEIKTTFASHYTRRISLAEMLDPEVVVAYNRRATGEKYLVLPQA</sequence>
<dbReference type="InterPro" id="IPR036291">
    <property type="entry name" value="NAD(P)-bd_dom_sf"/>
</dbReference>
<feature type="domain" description="Enoyl reductase (ER)" evidence="3">
    <location>
        <begin position="13"/>
        <end position="372"/>
    </location>
</feature>
<accession>A0A6C0U0C5</accession>
<keyword evidence="5" id="KW-1185">Reference proteome</keyword>
<evidence type="ECO:0000256" key="2">
    <source>
        <dbReference type="ARBA" id="ARBA00023002"/>
    </source>
</evidence>
<dbReference type="RefSeq" id="WP_163493677.1">
    <property type="nucleotide sequence ID" value="NZ_CP048711.1"/>
</dbReference>
<dbReference type="SUPFAM" id="SSF51735">
    <property type="entry name" value="NAD(P)-binding Rossmann-fold domains"/>
    <property type="match status" value="1"/>
</dbReference>
<gene>
    <name evidence="4" type="ORF">G3T16_02445</name>
</gene>
<dbReference type="CDD" id="cd08291">
    <property type="entry name" value="ETR_like_1"/>
    <property type="match status" value="1"/>
</dbReference>
<proteinExistence type="predicted"/>